<feature type="transmembrane region" description="Helical" evidence="1">
    <location>
        <begin position="57"/>
        <end position="75"/>
    </location>
</feature>
<keyword evidence="1" id="KW-1133">Transmembrane helix</keyword>
<gene>
    <name evidence="2" type="ORF">QBC47DRAFT_393737</name>
</gene>
<dbReference type="EMBL" id="MU839846">
    <property type="protein sequence ID" value="KAK1750566.1"/>
    <property type="molecule type" value="Genomic_DNA"/>
</dbReference>
<protein>
    <submittedName>
        <fullName evidence="2">Uncharacterized protein</fullName>
    </submittedName>
</protein>
<evidence type="ECO:0000313" key="2">
    <source>
        <dbReference type="EMBL" id="KAK1750566.1"/>
    </source>
</evidence>
<dbReference type="AlphaFoldDB" id="A0AAJ0F0X0"/>
<name>A0AAJ0F0X0_9PEZI</name>
<accession>A0AAJ0F0X0</accession>
<evidence type="ECO:0000313" key="3">
    <source>
        <dbReference type="Proteomes" id="UP001239445"/>
    </source>
</evidence>
<keyword evidence="3" id="KW-1185">Reference proteome</keyword>
<feature type="transmembrane region" description="Helical" evidence="1">
    <location>
        <begin position="25"/>
        <end position="45"/>
    </location>
</feature>
<keyword evidence="1" id="KW-0472">Membrane</keyword>
<evidence type="ECO:0000256" key="1">
    <source>
        <dbReference type="SAM" id="Phobius"/>
    </source>
</evidence>
<reference evidence="2" key="1">
    <citation type="submission" date="2023-06" db="EMBL/GenBank/DDBJ databases">
        <title>Genome-scale phylogeny and comparative genomics of the fungal order Sordariales.</title>
        <authorList>
            <consortium name="Lawrence Berkeley National Laboratory"/>
            <person name="Hensen N."/>
            <person name="Bonometti L."/>
            <person name="Westerberg I."/>
            <person name="Brannstrom I.O."/>
            <person name="Guillou S."/>
            <person name="Cros-Aarteil S."/>
            <person name="Calhoun S."/>
            <person name="Haridas S."/>
            <person name="Kuo A."/>
            <person name="Mondo S."/>
            <person name="Pangilinan J."/>
            <person name="Riley R."/>
            <person name="Labutti K."/>
            <person name="Andreopoulos B."/>
            <person name="Lipzen A."/>
            <person name="Chen C."/>
            <person name="Yanf M."/>
            <person name="Daum C."/>
            <person name="Ng V."/>
            <person name="Clum A."/>
            <person name="Steindorff A."/>
            <person name="Ohm R."/>
            <person name="Martin F."/>
            <person name="Silar P."/>
            <person name="Natvig D."/>
            <person name="Lalanne C."/>
            <person name="Gautier V."/>
            <person name="Ament-Velasquez S.L."/>
            <person name="Kruys A."/>
            <person name="Hutchinson M.I."/>
            <person name="Powell A.J."/>
            <person name="Barry K."/>
            <person name="Miller A.N."/>
            <person name="Grigoriev I.V."/>
            <person name="Debuchy R."/>
            <person name="Gladieux P."/>
            <person name="Thoren M.H."/>
            <person name="Johannesson H."/>
        </authorList>
    </citation>
    <scope>NUCLEOTIDE SEQUENCE</scope>
    <source>
        <strain evidence="2">PSN4</strain>
    </source>
</reference>
<keyword evidence="1" id="KW-0812">Transmembrane</keyword>
<comment type="caution">
    <text evidence="2">The sequence shown here is derived from an EMBL/GenBank/DDBJ whole genome shotgun (WGS) entry which is preliminary data.</text>
</comment>
<dbReference type="Proteomes" id="UP001239445">
    <property type="component" value="Unassembled WGS sequence"/>
</dbReference>
<proteinExistence type="predicted"/>
<organism evidence="2 3">
    <name type="scientific">Echria macrotheca</name>
    <dbReference type="NCBI Taxonomy" id="438768"/>
    <lineage>
        <taxon>Eukaryota</taxon>
        <taxon>Fungi</taxon>
        <taxon>Dikarya</taxon>
        <taxon>Ascomycota</taxon>
        <taxon>Pezizomycotina</taxon>
        <taxon>Sordariomycetes</taxon>
        <taxon>Sordariomycetidae</taxon>
        <taxon>Sordariales</taxon>
        <taxon>Schizotheciaceae</taxon>
        <taxon>Echria</taxon>
    </lineage>
</organism>
<sequence>MDKNKMDMDMDKRTNNTGFRSPRTFYYILRNILLMIISQSFYILFNLVCGWAEVRMRLERIILAVFVLSLVLYSLY</sequence>